<dbReference type="Pfam" id="PF05899">
    <property type="entry name" value="Cupin_3"/>
    <property type="match status" value="1"/>
</dbReference>
<dbReference type="PANTHER" id="PTHR36169">
    <property type="entry name" value="ETHANOLAMINE UTILIZATION PROTEIN EUTQ"/>
    <property type="match status" value="1"/>
</dbReference>
<keyword evidence="3" id="KW-1185">Reference proteome</keyword>
<dbReference type="Gene3D" id="2.60.120.10">
    <property type="entry name" value="Jelly Rolls"/>
    <property type="match status" value="1"/>
</dbReference>
<reference evidence="2 3" key="1">
    <citation type="journal article" date="2018" name="IMA Fungus">
        <title>IMA Genome-F 9: Draft genome sequence of Annulohypoxylon stygium, Aspergillus mulundensis, Berkeleyomyces basicola (syn. Thielaviopsis basicola), Ceratocystis smalleyi, two Cercospora beticola strains, Coleophoma cylindrospora, Fusarium fracticaudum, Phialophora cf. hyalina, and Morchella septimelata.</title>
        <authorList>
            <person name="Wingfield B.D."/>
            <person name="Bills G.F."/>
            <person name="Dong Y."/>
            <person name="Huang W."/>
            <person name="Nel W.J."/>
            <person name="Swalarsk-Parry B.S."/>
            <person name="Vaghefi N."/>
            <person name="Wilken P.M."/>
            <person name="An Z."/>
            <person name="de Beer Z.W."/>
            <person name="De Vos L."/>
            <person name="Chen L."/>
            <person name="Duong T.A."/>
            <person name="Gao Y."/>
            <person name="Hammerbacher A."/>
            <person name="Kikkert J.R."/>
            <person name="Li Y."/>
            <person name="Li H."/>
            <person name="Li K."/>
            <person name="Li Q."/>
            <person name="Liu X."/>
            <person name="Ma X."/>
            <person name="Naidoo K."/>
            <person name="Pethybridge S.J."/>
            <person name="Sun J."/>
            <person name="Steenkamp E.T."/>
            <person name="van der Nest M.A."/>
            <person name="van Wyk S."/>
            <person name="Wingfield M.J."/>
            <person name="Xiong C."/>
            <person name="Yue Q."/>
            <person name="Zhang X."/>
        </authorList>
    </citation>
    <scope>NUCLEOTIDE SEQUENCE [LARGE SCALE GENOMIC DNA]</scope>
    <source>
        <strain evidence="2 3">DSM 5745</strain>
    </source>
</reference>
<evidence type="ECO:0000313" key="3">
    <source>
        <dbReference type="Proteomes" id="UP000256690"/>
    </source>
</evidence>
<proteinExistence type="predicted"/>
<accession>A0A3D8R402</accession>
<dbReference type="InterPro" id="IPR011051">
    <property type="entry name" value="RmlC_Cupin_sf"/>
</dbReference>
<dbReference type="InterPro" id="IPR010424">
    <property type="entry name" value="EutQ"/>
</dbReference>
<dbReference type="Proteomes" id="UP000256690">
    <property type="component" value="Unassembled WGS sequence"/>
</dbReference>
<comment type="caution">
    <text evidence="2">The sequence shown here is derived from an EMBL/GenBank/DDBJ whole genome shotgun (WGS) entry which is preliminary data.</text>
</comment>
<dbReference type="AlphaFoldDB" id="A0A3D8R402"/>
<dbReference type="EMBL" id="PVWQ01000011">
    <property type="protein sequence ID" value="RDW68717.1"/>
    <property type="molecule type" value="Genomic_DNA"/>
</dbReference>
<dbReference type="SUPFAM" id="SSF51182">
    <property type="entry name" value="RmlC-like cupins"/>
    <property type="match status" value="1"/>
</dbReference>
<dbReference type="RefSeq" id="XP_026600506.1">
    <property type="nucleotide sequence ID" value="XM_026750493.1"/>
</dbReference>
<dbReference type="InterPro" id="IPR014710">
    <property type="entry name" value="RmlC-like_jellyroll"/>
</dbReference>
<feature type="domain" description="(S)-ureidoglycine aminohydrolase cupin" evidence="1">
    <location>
        <begin position="43"/>
        <end position="99"/>
    </location>
</feature>
<name>A0A3D8R402_9EURO</name>
<evidence type="ECO:0000313" key="2">
    <source>
        <dbReference type="EMBL" id="RDW68717.1"/>
    </source>
</evidence>
<gene>
    <name evidence="2" type="ORF">DSM5745_08477</name>
</gene>
<organism evidence="2 3">
    <name type="scientific">Aspergillus mulundensis</name>
    <dbReference type="NCBI Taxonomy" id="1810919"/>
    <lineage>
        <taxon>Eukaryota</taxon>
        <taxon>Fungi</taxon>
        <taxon>Dikarya</taxon>
        <taxon>Ascomycota</taxon>
        <taxon>Pezizomycotina</taxon>
        <taxon>Eurotiomycetes</taxon>
        <taxon>Eurotiomycetidae</taxon>
        <taxon>Eurotiales</taxon>
        <taxon>Aspergillaceae</taxon>
        <taxon>Aspergillus</taxon>
        <taxon>Aspergillus subgen. Nidulantes</taxon>
    </lineage>
</organism>
<sequence length="118" mass="13159">MPFQIKDKTERFKLPALPEVSNVFFTDLLGTEDKSTRDPIVGAWFRMEKGPEATPPTYEYDEFGVVVEGEFNFRDEAGNAATVKAGDVFFFPRGSTVTFSSDSYGEAVKCRTQALAKL</sequence>
<evidence type="ECO:0000259" key="1">
    <source>
        <dbReference type="Pfam" id="PF05899"/>
    </source>
</evidence>
<dbReference type="InterPro" id="IPR008579">
    <property type="entry name" value="UGlyAH_Cupin_dom"/>
</dbReference>
<protein>
    <recommendedName>
        <fullName evidence="1">(S)-ureidoglycine aminohydrolase cupin domain-containing protein</fullName>
    </recommendedName>
</protein>
<dbReference type="OrthoDB" id="4985585at2759"/>
<dbReference type="GeneID" id="38118847"/>
<dbReference type="PANTHER" id="PTHR36169:SF1">
    <property type="entry name" value="ACETATE KINASE EUTQ"/>
    <property type="match status" value="1"/>
</dbReference>